<dbReference type="EMBL" id="AP013029">
    <property type="protein sequence ID" value="BAN59642.1"/>
    <property type="molecule type" value="Genomic_DNA"/>
</dbReference>
<gene>
    <name evidence="1" type="primary">orf295</name>
</gene>
<protein>
    <submittedName>
        <fullName evidence="1">Uncharacterized protein</fullName>
    </submittedName>
</protein>
<accession>S6B6C6</accession>
<keyword evidence="2" id="KW-1185">Reference proteome</keyword>
<organism evidence="1 2">
    <name type="scientific">Bacillus phage phiNIT1</name>
    <dbReference type="NCBI Taxonomy" id="207656"/>
    <lineage>
        <taxon>Viruses</taxon>
        <taxon>Duplodnaviria</taxon>
        <taxon>Heunggongvirae</taxon>
        <taxon>Uroviricota</taxon>
        <taxon>Caudoviricetes</taxon>
        <taxon>Herelleviridae</taxon>
        <taxon>Bastillevirinae</taxon>
        <taxon>Nitunavirus</taxon>
        <taxon>Nitunavirus NIT1</taxon>
    </lineage>
</organism>
<dbReference type="GeneID" id="16511553"/>
<dbReference type="Proteomes" id="UP000014701">
    <property type="component" value="Segment"/>
</dbReference>
<evidence type="ECO:0000313" key="2">
    <source>
        <dbReference type="Proteomes" id="UP000014701"/>
    </source>
</evidence>
<dbReference type="OrthoDB" id="10477at10239"/>
<proteinExistence type="predicted"/>
<dbReference type="KEGG" id="vg:16511553"/>
<reference evidence="1 2" key="1">
    <citation type="submission" date="2013-02" db="EMBL/GenBank/DDBJ databases">
        <title>phiNIT1 genome sequensing.</title>
        <authorList>
            <person name="Ozaki T."/>
            <person name="Kaneko J."/>
        </authorList>
    </citation>
    <scope>NUCLEOTIDE SEQUENCE [LARGE SCALE GENOMIC DNA]</scope>
    <source>
        <strain evidence="1">PhiNIT1</strain>
    </source>
</reference>
<dbReference type="RefSeq" id="YP_008318410.1">
    <property type="nucleotide sequence ID" value="NC_021856.1"/>
</dbReference>
<name>S6B6C6_9CAUD</name>
<evidence type="ECO:0000313" key="1">
    <source>
        <dbReference type="EMBL" id="BAN59642.1"/>
    </source>
</evidence>
<sequence length="295" mass="33639">MERTMTMIINGLKEYKGTLKKLDNLLKDTARGIQGVYYTNSFFSQRYLTKAFAIADHLSIADNSVNLKIVTRVEKAGILEMNNTSDMLLDYAAGEVKAFSLDPKEAYAHNPTTPIPEPISVNMALFPFDIELFMKDPEVTYQEVTIAGSKFTLINLHQVLDQEKELEQTVSLLFGERDKLNFFSHFLNKTLTSRDTKLILDLIVDENITGRAVKSVSYRNEEGVISQVFPYEELINSYRNSNGHYIFGTGHGYMRIPKDNLHKYQMTVDAFSDSKSLEYQLVLESAKSRIILNMD</sequence>